<dbReference type="OrthoDB" id="10255048at2759"/>
<evidence type="ECO:0000256" key="3">
    <source>
        <dbReference type="ARBA" id="ARBA00022490"/>
    </source>
</evidence>
<evidence type="ECO:0000256" key="2">
    <source>
        <dbReference type="ARBA" id="ARBA00009423"/>
    </source>
</evidence>
<dbReference type="Pfam" id="PF05010">
    <property type="entry name" value="TACC_C"/>
    <property type="match status" value="1"/>
</dbReference>
<organism evidence="11">
    <name type="scientific">Drosophila grimshawi</name>
    <name type="common">Hawaiian fruit fly</name>
    <name type="synonym">Idiomyia grimshawi</name>
    <dbReference type="NCBI Taxonomy" id="7222"/>
    <lineage>
        <taxon>Eukaryota</taxon>
        <taxon>Metazoa</taxon>
        <taxon>Ecdysozoa</taxon>
        <taxon>Arthropoda</taxon>
        <taxon>Hexapoda</taxon>
        <taxon>Insecta</taxon>
        <taxon>Pterygota</taxon>
        <taxon>Neoptera</taxon>
        <taxon>Endopterygota</taxon>
        <taxon>Diptera</taxon>
        <taxon>Brachycera</taxon>
        <taxon>Muscomorpha</taxon>
        <taxon>Ephydroidea</taxon>
        <taxon>Drosophilidae</taxon>
        <taxon>Drosophila</taxon>
        <taxon>Hawaiian Drosophila</taxon>
    </lineage>
</organism>
<keyword evidence="5 7" id="KW-0175">Coiled coil</keyword>
<evidence type="ECO:0000256" key="7">
    <source>
        <dbReference type="SAM" id="Coils"/>
    </source>
</evidence>
<dbReference type="Gene3D" id="1.20.5.1700">
    <property type="match status" value="1"/>
</dbReference>
<feature type="domain" description="Transforming acidic coiled-coil-containing protein C-terminal" evidence="9">
    <location>
        <begin position="1020"/>
        <end position="1229"/>
    </location>
</feature>
<dbReference type="eggNOG" id="ENOG502QQ1G">
    <property type="taxonomic scope" value="Eukaryota"/>
</dbReference>
<comment type="subcellular location">
    <subcellularLocation>
        <location evidence="1">Cytoplasm</location>
        <location evidence="1">Cytoskeleton</location>
    </subcellularLocation>
</comment>
<keyword evidence="6" id="KW-0206">Cytoskeleton</keyword>
<comment type="similarity">
    <text evidence="2">Belongs to the TACC family.</text>
</comment>
<feature type="coiled-coil region" evidence="7">
    <location>
        <begin position="1024"/>
        <end position="1104"/>
    </location>
</feature>
<dbReference type="Proteomes" id="UP000001070">
    <property type="component" value="Unassembled WGS sequence"/>
</dbReference>
<accession>B4JSU2</accession>
<dbReference type="InParanoid" id="B4JSU2"/>
<dbReference type="GO" id="GO:0007052">
    <property type="term" value="P:mitotic spindle organization"/>
    <property type="evidence" value="ECO:0007669"/>
    <property type="project" value="InterPro"/>
</dbReference>
<dbReference type="InterPro" id="IPR039915">
    <property type="entry name" value="TACC"/>
</dbReference>
<dbReference type="HOGENOM" id="CLU_268877_0_0_1"/>
<keyword evidence="4" id="KW-0597">Phosphoprotein</keyword>
<dbReference type="GO" id="GO:0007097">
    <property type="term" value="P:nuclear migration"/>
    <property type="evidence" value="ECO:0007669"/>
    <property type="project" value="TreeGrafter"/>
</dbReference>
<dbReference type="PhylomeDB" id="B4JSU2"/>
<dbReference type="FunCoup" id="B4JSU2">
    <property type="interactions" value="8"/>
</dbReference>
<evidence type="ECO:0000256" key="1">
    <source>
        <dbReference type="ARBA" id="ARBA00004245"/>
    </source>
</evidence>
<dbReference type="AlphaFoldDB" id="B4JSU2"/>
<feature type="region of interest" description="Disordered" evidence="8">
    <location>
        <begin position="434"/>
        <end position="455"/>
    </location>
</feature>
<evidence type="ECO:0000256" key="4">
    <source>
        <dbReference type="ARBA" id="ARBA00022553"/>
    </source>
</evidence>
<dbReference type="PANTHER" id="PTHR13924:SF10">
    <property type="entry name" value="TRANSFORMING ACIDIC COILED-COIL PROTEIN, ISOFORM K"/>
    <property type="match status" value="1"/>
</dbReference>
<reference evidence="10 11" key="1">
    <citation type="journal article" date="2007" name="Nature">
        <title>Evolution of genes and genomes on the Drosophila phylogeny.</title>
        <authorList>
            <consortium name="Drosophila 12 Genomes Consortium"/>
            <person name="Clark A.G."/>
            <person name="Eisen M.B."/>
            <person name="Smith D.R."/>
            <person name="Bergman C.M."/>
            <person name="Oliver B."/>
            <person name="Markow T.A."/>
            <person name="Kaufman T.C."/>
            <person name="Kellis M."/>
            <person name="Gelbart W."/>
            <person name="Iyer V.N."/>
            <person name="Pollard D.A."/>
            <person name="Sackton T.B."/>
            <person name="Larracuente A.M."/>
            <person name="Singh N.D."/>
            <person name="Abad J.P."/>
            <person name="Abt D.N."/>
            <person name="Adryan B."/>
            <person name="Aguade M."/>
            <person name="Akashi H."/>
            <person name="Anderson W.W."/>
            <person name="Aquadro C.F."/>
            <person name="Ardell D.H."/>
            <person name="Arguello R."/>
            <person name="Artieri C.G."/>
            <person name="Barbash D.A."/>
            <person name="Barker D."/>
            <person name="Barsanti P."/>
            <person name="Batterham P."/>
            <person name="Batzoglou S."/>
            <person name="Begun D."/>
            <person name="Bhutkar A."/>
            <person name="Blanco E."/>
            <person name="Bosak S.A."/>
            <person name="Bradley R.K."/>
            <person name="Brand A.D."/>
            <person name="Brent M.R."/>
            <person name="Brooks A.N."/>
            <person name="Brown R.H."/>
            <person name="Butlin R.K."/>
            <person name="Caggese C."/>
            <person name="Calvi B.R."/>
            <person name="Bernardo de Carvalho A."/>
            <person name="Caspi A."/>
            <person name="Castrezana S."/>
            <person name="Celniker S.E."/>
            <person name="Chang J.L."/>
            <person name="Chapple C."/>
            <person name="Chatterji S."/>
            <person name="Chinwalla A."/>
            <person name="Civetta A."/>
            <person name="Clifton S.W."/>
            <person name="Comeron J.M."/>
            <person name="Costello J.C."/>
            <person name="Coyne J.A."/>
            <person name="Daub J."/>
            <person name="David R.G."/>
            <person name="Delcher A.L."/>
            <person name="Delehaunty K."/>
            <person name="Do C.B."/>
            <person name="Ebling H."/>
            <person name="Edwards K."/>
            <person name="Eickbush T."/>
            <person name="Evans J.D."/>
            <person name="Filipski A."/>
            <person name="Findeiss S."/>
            <person name="Freyhult E."/>
            <person name="Fulton L."/>
            <person name="Fulton R."/>
            <person name="Garcia A.C."/>
            <person name="Gardiner A."/>
            <person name="Garfield D.A."/>
            <person name="Garvin B.E."/>
            <person name="Gibson G."/>
            <person name="Gilbert D."/>
            <person name="Gnerre S."/>
            <person name="Godfrey J."/>
            <person name="Good R."/>
            <person name="Gotea V."/>
            <person name="Gravely B."/>
            <person name="Greenberg A.J."/>
            <person name="Griffiths-Jones S."/>
            <person name="Gross S."/>
            <person name="Guigo R."/>
            <person name="Gustafson E.A."/>
            <person name="Haerty W."/>
            <person name="Hahn M.W."/>
            <person name="Halligan D.L."/>
            <person name="Halpern A.L."/>
            <person name="Halter G.M."/>
            <person name="Han M.V."/>
            <person name="Heger A."/>
            <person name="Hillier L."/>
            <person name="Hinrichs A.S."/>
            <person name="Holmes I."/>
            <person name="Hoskins R.A."/>
            <person name="Hubisz M.J."/>
            <person name="Hultmark D."/>
            <person name="Huntley M.A."/>
            <person name="Jaffe D.B."/>
            <person name="Jagadeeshan S."/>
            <person name="Jeck W.R."/>
            <person name="Johnson J."/>
            <person name="Jones C.D."/>
            <person name="Jordan W.C."/>
            <person name="Karpen G.H."/>
            <person name="Kataoka E."/>
            <person name="Keightley P.D."/>
            <person name="Kheradpour P."/>
            <person name="Kirkness E.F."/>
            <person name="Koerich L.B."/>
            <person name="Kristiansen K."/>
            <person name="Kudrna D."/>
            <person name="Kulathinal R.J."/>
            <person name="Kumar S."/>
            <person name="Kwok R."/>
            <person name="Lander E."/>
            <person name="Langley C.H."/>
            <person name="Lapoint R."/>
            <person name="Lazzaro B.P."/>
            <person name="Lee S.J."/>
            <person name="Levesque L."/>
            <person name="Li R."/>
            <person name="Lin C.F."/>
            <person name="Lin M.F."/>
            <person name="Lindblad-Toh K."/>
            <person name="Llopart A."/>
            <person name="Long M."/>
            <person name="Low L."/>
            <person name="Lozovsky E."/>
            <person name="Lu J."/>
            <person name="Luo M."/>
            <person name="Machado C.A."/>
            <person name="Makalowski W."/>
            <person name="Marzo M."/>
            <person name="Matsuda M."/>
            <person name="Matzkin L."/>
            <person name="McAllister B."/>
            <person name="McBride C.S."/>
            <person name="McKernan B."/>
            <person name="McKernan K."/>
            <person name="Mendez-Lago M."/>
            <person name="Minx P."/>
            <person name="Mollenhauer M.U."/>
            <person name="Montooth K."/>
            <person name="Mount S.M."/>
            <person name="Mu X."/>
            <person name="Myers E."/>
            <person name="Negre B."/>
            <person name="Newfeld S."/>
            <person name="Nielsen R."/>
            <person name="Noor M.A."/>
            <person name="O'Grady P."/>
            <person name="Pachter L."/>
            <person name="Papaceit M."/>
            <person name="Parisi M.J."/>
            <person name="Parisi M."/>
            <person name="Parts L."/>
            <person name="Pedersen J.S."/>
            <person name="Pesole G."/>
            <person name="Phillippy A.M."/>
            <person name="Ponting C.P."/>
            <person name="Pop M."/>
            <person name="Porcelli D."/>
            <person name="Powell J.R."/>
            <person name="Prohaska S."/>
            <person name="Pruitt K."/>
            <person name="Puig M."/>
            <person name="Quesneville H."/>
            <person name="Ram K.R."/>
            <person name="Rand D."/>
            <person name="Rasmussen M.D."/>
            <person name="Reed L.K."/>
            <person name="Reenan R."/>
            <person name="Reily A."/>
            <person name="Remington K.A."/>
            <person name="Rieger T.T."/>
            <person name="Ritchie M.G."/>
            <person name="Robin C."/>
            <person name="Rogers Y.H."/>
            <person name="Rohde C."/>
            <person name="Rozas J."/>
            <person name="Rubenfield M.J."/>
            <person name="Ruiz A."/>
            <person name="Russo S."/>
            <person name="Salzberg S.L."/>
            <person name="Sanchez-Gracia A."/>
            <person name="Saranga D.J."/>
            <person name="Sato H."/>
            <person name="Schaeffer S.W."/>
            <person name="Schatz M.C."/>
            <person name="Schlenke T."/>
            <person name="Schwartz R."/>
            <person name="Segarra C."/>
            <person name="Singh R.S."/>
            <person name="Sirot L."/>
            <person name="Sirota M."/>
            <person name="Sisneros N.B."/>
            <person name="Smith C.D."/>
            <person name="Smith T.F."/>
            <person name="Spieth J."/>
            <person name="Stage D.E."/>
            <person name="Stark A."/>
            <person name="Stephan W."/>
            <person name="Strausberg R.L."/>
            <person name="Strempel S."/>
            <person name="Sturgill D."/>
            <person name="Sutton G."/>
            <person name="Sutton G.G."/>
            <person name="Tao W."/>
            <person name="Teichmann S."/>
            <person name="Tobari Y.N."/>
            <person name="Tomimura Y."/>
            <person name="Tsolas J.M."/>
            <person name="Valente V.L."/>
            <person name="Venter E."/>
            <person name="Venter J.C."/>
            <person name="Vicario S."/>
            <person name="Vieira F.G."/>
            <person name="Vilella A.J."/>
            <person name="Villasante A."/>
            <person name="Walenz B."/>
            <person name="Wang J."/>
            <person name="Wasserman M."/>
            <person name="Watts T."/>
            <person name="Wilson D."/>
            <person name="Wilson R.K."/>
            <person name="Wing R.A."/>
            <person name="Wolfner M.F."/>
            <person name="Wong A."/>
            <person name="Wong G.K."/>
            <person name="Wu C.I."/>
            <person name="Wu G."/>
            <person name="Yamamoto D."/>
            <person name="Yang H.P."/>
            <person name="Yang S.P."/>
            <person name="Yorke J.A."/>
            <person name="Yoshida K."/>
            <person name="Zdobnov E."/>
            <person name="Zhang P."/>
            <person name="Zhang Y."/>
            <person name="Zimin A.V."/>
            <person name="Baldwin J."/>
            <person name="Abdouelleil A."/>
            <person name="Abdulkadir J."/>
            <person name="Abebe A."/>
            <person name="Abera B."/>
            <person name="Abreu J."/>
            <person name="Acer S.C."/>
            <person name="Aftuck L."/>
            <person name="Alexander A."/>
            <person name="An P."/>
            <person name="Anderson E."/>
            <person name="Anderson S."/>
            <person name="Arachi H."/>
            <person name="Azer M."/>
            <person name="Bachantsang P."/>
            <person name="Barry A."/>
            <person name="Bayul T."/>
            <person name="Berlin A."/>
            <person name="Bessette D."/>
            <person name="Bloom T."/>
            <person name="Blye J."/>
            <person name="Boguslavskiy L."/>
            <person name="Bonnet C."/>
            <person name="Boukhgalter B."/>
            <person name="Bourzgui I."/>
            <person name="Brown A."/>
            <person name="Cahill P."/>
            <person name="Channer S."/>
            <person name="Cheshatsang Y."/>
            <person name="Chuda L."/>
            <person name="Citroen M."/>
            <person name="Collymore A."/>
            <person name="Cooke P."/>
            <person name="Costello M."/>
            <person name="D'Aco K."/>
            <person name="Daza R."/>
            <person name="De Haan G."/>
            <person name="DeGray S."/>
            <person name="DeMaso C."/>
            <person name="Dhargay N."/>
            <person name="Dooley K."/>
            <person name="Dooley E."/>
            <person name="Doricent M."/>
            <person name="Dorje P."/>
            <person name="Dorjee K."/>
            <person name="Dupes A."/>
            <person name="Elong R."/>
            <person name="Falk J."/>
            <person name="Farina A."/>
            <person name="Faro S."/>
            <person name="Ferguson D."/>
            <person name="Fisher S."/>
            <person name="Foley C.D."/>
            <person name="Franke A."/>
            <person name="Friedrich D."/>
            <person name="Gadbois L."/>
            <person name="Gearin G."/>
            <person name="Gearin C.R."/>
            <person name="Giannoukos G."/>
            <person name="Goode T."/>
            <person name="Graham J."/>
            <person name="Grandbois E."/>
            <person name="Grewal S."/>
            <person name="Gyaltsen K."/>
            <person name="Hafez N."/>
            <person name="Hagos B."/>
            <person name="Hall J."/>
            <person name="Henson C."/>
            <person name="Hollinger A."/>
            <person name="Honan T."/>
            <person name="Huard M.D."/>
            <person name="Hughes L."/>
            <person name="Hurhula B."/>
            <person name="Husby M.E."/>
            <person name="Kamat A."/>
            <person name="Kanga B."/>
            <person name="Kashin S."/>
            <person name="Khazanovich D."/>
            <person name="Kisner P."/>
            <person name="Lance K."/>
            <person name="Lara M."/>
            <person name="Lee W."/>
            <person name="Lennon N."/>
            <person name="Letendre F."/>
            <person name="LeVine R."/>
            <person name="Lipovsky A."/>
            <person name="Liu X."/>
            <person name="Liu J."/>
            <person name="Liu S."/>
            <person name="Lokyitsang T."/>
            <person name="Lokyitsang Y."/>
            <person name="Lubonja R."/>
            <person name="Lui A."/>
            <person name="MacDonald P."/>
            <person name="Magnisalis V."/>
            <person name="Maru K."/>
            <person name="Matthews C."/>
            <person name="McCusker W."/>
            <person name="McDonough S."/>
            <person name="Mehta T."/>
            <person name="Meldrim J."/>
            <person name="Meneus L."/>
            <person name="Mihai O."/>
            <person name="Mihalev A."/>
            <person name="Mihova T."/>
            <person name="Mittelman R."/>
            <person name="Mlenga V."/>
            <person name="Montmayeur A."/>
            <person name="Mulrain L."/>
            <person name="Navidi A."/>
            <person name="Naylor J."/>
            <person name="Negash T."/>
            <person name="Nguyen T."/>
            <person name="Nguyen N."/>
            <person name="Nicol R."/>
            <person name="Norbu C."/>
            <person name="Norbu N."/>
            <person name="Novod N."/>
            <person name="O'Neill B."/>
            <person name="Osman S."/>
            <person name="Markiewicz E."/>
            <person name="Oyono O.L."/>
            <person name="Patti C."/>
            <person name="Phunkhang P."/>
            <person name="Pierre F."/>
            <person name="Priest M."/>
            <person name="Raghuraman S."/>
            <person name="Rege F."/>
            <person name="Reyes R."/>
            <person name="Rise C."/>
            <person name="Rogov P."/>
            <person name="Ross K."/>
            <person name="Ryan E."/>
            <person name="Settipalli S."/>
            <person name="Shea T."/>
            <person name="Sherpa N."/>
            <person name="Shi L."/>
            <person name="Shih D."/>
            <person name="Sparrow T."/>
            <person name="Spaulding J."/>
            <person name="Stalker J."/>
            <person name="Stange-Thomann N."/>
            <person name="Stavropoulos S."/>
            <person name="Stone C."/>
            <person name="Strader C."/>
            <person name="Tesfaye S."/>
            <person name="Thomson T."/>
            <person name="Thoulutsang Y."/>
            <person name="Thoulutsang D."/>
            <person name="Topham K."/>
            <person name="Topping I."/>
            <person name="Tsamla T."/>
            <person name="Vassiliev H."/>
            <person name="Vo A."/>
            <person name="Wangchuk T."/>
            <person name="Wangdi T."/>
            <person name="Weiand M."/>
            <person name="Wilkinson J."/>
            <person name="Wilson A."/>
            <person name="Yadav S."/>
            <person name="Young G."/>
            <person name="Yu Q."/>
            <person name="Zembek L."/>
            <person name="Zhong D."/>
            <person name="Zimmer A."/>
            <person name="Zwirko Z."/>
            <person name="Jaffe D.B."/>
            <person name="Alvarez P."/>
            <person name="Brockman W."/>
            <person name="Butler J."/>
            <person name="Chin C."/>
            <person name="Gnerre S."/>
            <person name="Grabherr M."/>
            <person name="Kleber M."/>
            <person name="Mauceli E."/>
            <person name="MacCallum I."/>
        </authorList>
    </citation>
    <scope>NUCLEOTIDE SEQUENCE [LARGE SCALE GENOMIC DNA]</scope>
    <source>
        <strain evidence="11">Tucson 15287-2541.00</strain>
    </source>
</reference>
<dbReference type="PANTHER" id="PTHR13924">
    <property type="entry name" value="TRANSFORMING ACIDIC COILED-COIL CONTAINING PROTEIN 1/2"/>
    <property type="match status" value="1"/>
</dbReference>
<gene>
    <name evidence="10" type="primary">Dgri\GH17506</name>
    <name evidence="10" type="ORF">Dgri_GH17506</name>
</gene>
<feature type="coiled-coil region" evidence="7">
    <location>
        <begin position="1129"/>
        <end position="1171"/>
    </location>
</feature>
<dbReference type="OMA" id="RTFCLEQ"/>
<feature type="region of interest" description="Disordered" evidence="8">
    <location>
        <begin position="533"/>
        <end position="553"/>
    </location>
</feature>
<dbReference type="GO" id="GO:0005737">
    <property type="term" value="C:cytoplasm"/>
    <property type="evidence" value="ECO:0007669"/>
    <property type="project" value="TreeGrafter"/>
</dbReference>
<dbReference type="STRING" id="7222.B4JSU2"/>
<sequence length="1238" mass="137426">MDFLSNLIKRPISIALPENETKTETEIETETETVSSNSSSSAPTSIVASSGTTKPTFTSTSQITLAMNTADLDDLFDSAAQDLDILEEQHKQIIESDVAPLECAAQQPVLKPNYPRETITQLLNDINVNLDQVSANEMEHLQAMSLELSPLAVRPSPRHNMDQQKALISALLCPSQPVTPTTPNSCEQQPVLKFTGLPEYDETQIPELPPLSVDMEAQLKTDAGMPTLSSTVLKVSEPDYNSDSDVYAECLSLNSVKLSADQSELDAYASALNEVLDHHLSNATATTLENTLSEAATVSSHNDSCESMDVDDINETMEMLKDVLAPEDCHLLQQQLSSNEMLRQLQIEQVQPVANEQEELQHKQVISASNSPKIEQEEMQQMQAVPASNSPKREQEEMQQMQAVPASNSPKREQEEMQQMQAVPASNSPKTEREEMQQIQAVPASNSPKTEEKQDMHIEQLLQEQTASAPISPPLATMQTQQTAAVAPTIEEQLVVPPMLPPMLPTSPPIPTHRTRTAEELAELRAMAAFAEPPVTDGGEQPATTESVEQKQFPASPSLPIASVAPMEIKHTQFPTLTLNITNPTSQENISAPTSPAFPIKSPAGSPGHFPRSPHAPPEHEEMDYLEQAIIEHSAEQRSIVVGGVIAKSPLPVEVFVSQPDPEQSKEAEESPLNDTFDSTAEALTVRRRDTYGLPLDDANDQQRRTFTIIEPTESKRRTMTIAKNASPALEATEANILGDELESMDVDVSMSVDTTLSAEHQATKTPSPSLQREMHSPPMPTHEQEQQPKQEPLRPSPPLPAHFKRPSIHKEHMLEEQTLSVKEQLSVGDEKDDVYVDHFGAMSPIPDDIFKAPQFTSSTFSSMARSNNQAAAPVSAAAPADDSTAAAVQFDEAEFHDGASNNNSSNNAPIDRSSLLLKFDPLLGAPVPVNQQSQQEQTLHNILSNINNNHKNSNNKNNNNYNNLTRALSPTLEEHDSSGSNQSGEITKKHAKMSVDVIDNDCNKTFDNSTLNSEDKTHKYHNMDELEKKIKNEVTRSEDIENKLKEAEQREEALVKRITEKDKNNSKLNGVIEAYEKAIAELIHDKEQLVQNHERQMLEVQTDRDSNYTHLMSLETTFSDLHVKYEKSKEMTSHLKQIEENLLEEKKKVMDKLRQQEQRYEQMKSHAMQQMEIANKKLVTLTKEHTDEVKKLKALLKKEEVSRISTAEQLQQKSRENADLLKICEELIYDKGQGGSS</sequence>
<evidence type="ECO:0000259" key="9">
    <source>
        <dbReference type="Pfam" id="PF05010"/>
    </source>
</evidence>
<feature type="compositionally biased region" description="Polar residues" evidence="8">
    <location>
        <begin position="398"/>
        <end position="409"/>
    </location>
</feature>
<dbReference type="EMBL" id="CH916373">
    <property type="protein sequence ID" value="EDV94832.1"/>
    <property type="molecule type" value="Genomic_DNA"/>
</dbReference>
<feature type="compositionally biased region" description="Low complexity" evidence="8">
    <location>
        <begin position="32"/>
        <end position="50"/>
    </location>
</feature>
<keyword evidence="11" id="KW-1185">Reference proteome</keyword>
<name>B4JSU2_DROGR</name>
<evidence type="ECO:0000256" key="8">
    <source>
        <dbReference type="SAM" id="MobiDB-lite"/>
    </source>
</evidence>
<dbReference type="GO" id="GO:0005856">
    <property type="term" value="C:cytoskeleton"/>
    <property type="evidence" value="ECO:0007669"/>
    <property type="project" value="UniProtKB-SubCell"/>
</dbReference>
<keyword evidence="3" id="KW-0963">Cytoplasm</keyword>
<protein>
    <submittedName>
        <fullName evidence="10">GH17506</fullName>
    </submittedName>
</protein>
<evidence type="ECO:0000256" key="5">
    <source>
        <dbReference type="ARBA" id="ARBA00023054"/>
    </source>
</evidence>
<dbReference type="SMR" id="B4JSU2"/>
<feature type="compositionally biased region" description="Polar residues" evidence="8">
    <location>
        <begin position="757"/>
        <end position="771"/>
    </location>
</feature>
<proteinExistence type="inferred from homology"/>
<feature type="compositionally biased region" description="Basic and acidic residues" evidence="8">
    <location>
        <begin position="783"/>
        <end position="793"/>
    </location>
</feature>
<evidence type="ECO:0000313" key="10">
    <source>
        <dbReference type="EMBL" id="EDV94832.1"/>
    </source>
</evidence>
<feature type="region of interest" description="Disordered" evidence="8">
    <location>
        <begin position="757"/>
        <end position="805"/>
    </location>
</feature>
<feature type="region of interest" description="Disordered" evidence="8">
    <location>
        <begin position="19"/>
        <end position="57"/>
    </location>
</feature>
<evidence type="ECO:0000256" key="6">
    <source>
        <dbReference type="ARBA" id="ARBA00023212"/>
    </source>
</evidence>
<evidence type="ECO:0000313" key="11">
    <source>
        <dbReference type="Proteomes" id="UP000001070"/>
    </source>
</evidence>
<feature type="region of interest" description="Disordered" evidence="8">
    <location>
        <begin position="386"/>
        <end position="419"/>
    </location>
</feature>
<dbReference type="InterPro" id="IPR007707">
    <property type="entry name" value="TACC_C"/>
</dbReference>
<feature type="compositionally biased region" description="Polar residues" evidence="8">
    <location>
        <begin position="437"/>
        <end position="448"/>
    </location>
</feature>